<protein>
    <submittedName>
        <fullName evidence="2">Uncharacterized protein</fullName>
    </submittedName>
</protein>
<proteinExistence type="predicted"/>
<evidence type="ECO:0000313" key="3">
    <source>
        <dbReference type="Proteomes" id="UP000256805"/>
    </source>
</evidence>
<accession>A0A375J1E4</accession>
<dbReference type="RefSeq" id="WP_116383779.1">
    <property type="nucleotide sequence ID" value="NZ_LS483233.1"/>
</dbReference>
<name>A0A375J1E4_9BURK</name>
<dbReference type="EMBL" id="OVTA01000022">
    <property type="protein sequence ID" value="SPR98589.1"/>
    <property type="molecule type" value="Genomic_DNA"/>
</dbReference>
<sequence>MFEQNAVGLVGPLLREHWGVSAAEIGFLNTLTAPETFGRALDGADDEPGEASRHPAGQPAASQHS</sequence>
<gene>
    <name evidence="2" type="ORF">CBM2634_A290004</name>
</gene>
<organism evidence="2 3">
    <name type="scientific">Cupriavidus taiwanensis</name>
    <dbReference type="NCBI Taxonomy" id="164546"/>
    <lineage>
        <taxon>Bacteria</taxon>
        <taxon>Pseudomonadati</taxon>
        <taxon>Pseudomonadota</taxon>
        <taxon>Betaproteobacteria</taxon>
        <taxon>Burkholderiales</taxon>
        <taxon>Burkholderiaceae</taxon>
        <taxon>Cupriavidus</taxon>
    </lineage>
</organism>
<feature type="region of interest" description="Disordered" evidence="1">
    <location>
        <begin position="38"/>
        <end position="65"/>
    </location>
</feature>
<dbReference type="Proteomes" id="UP000256805">
    <property type="component" value="Unassembled WGS sequence"/>
</dbReference>
<reference evidence="2 3" key="1">
    <citation type="submission" date="2018-01" db="EMBL/GenBank/DDBJ databases">
        <authorList>
            <person name="Gaut B.S."/>
            <person name="Morton B.R."/>
            <person name="Clegg M.T."/>
            <person name="Duvall M.R."/>
        </authorList>
    </citation>
    <scope>NUCLEOTIDE SEQUENCE [LARGE SCALE GENOMIC DNA]</scope>
    <source>
        <strain evidence="2">Cupriavidus taiwanensis cmp 52</strain>
    </source>
</reference>
<evidence type="ECO:0000313" key="2">
    <source>
        <dbReference type="EMBL" id="SPR98589.1"/>
    </source>
</evidence>
<evidence type="ECO:0000256" key="1">
    <source>
        <dbReference type="SAM" id="MobiDB-lite"/>
    </source>
</evidence>
<dbReference type="AlphaFoldDB" id="A0A375J1E4"/>